<dbReference type="Proteomes" id="UP000596742">
    <property type="component" value="Unassembled WGS sequence"/>
</dbReference>
<dbReference type="EMBL" id="UYJE01009279">
    <property type="protein sequence ID" value="VDI71979.1"/>
    <property type="molecule type" value="Genomic_DNA"/>
</dbReference>
<reference evidence="1" key="1">
    <citation type="submission" date="2018-11" db="EMBL/GenBank/DDBJ databases">
        <authorList>
            <person name="Alioto T."/>
            <person name="Alioto T."/>
        </authorList>
    </citation>
    <scope>NUCLEOTIDE SEQUENCE</scope>
</reference>
<accession>A0A8B6H175</accession>
<organism evidence="1 2">
    <name type="scientific">Mytilus galloprovincialis</name>
    <name type="common">Mediterranean mussel</name>
    <dbReference type="NCBI Taxonomy" id="29158"/>
    <lineage>
        <taxon>Eukaryota</taxon>
        <taxon>Metazoa</taxon>
        <taxon>Spiralia</taxon>
        <taxon>Lophotrochozoa</taxon>
        <taxon>Mollusca</taxon>
        <taxon>Bivalvia</taxon>
        <taxon>Autobranchia</taxon>
        <taxon>Pteriomorphia</taxon>
        <taxon>Mytilida</taxon>
        <taxon>Mytiloidea</taxon>
        <taxon>Mytilidae</taxon>
        <taxon>Mytilinae</taxon>
        <taxon>Mytilus</taxon>
    </lineage>
</organism>
<dbReference type="Gene3D" id="2.120.10.30">
    <property type="entry name" value="TolB, C-terminal domain"/>
    <property type="match status" value="1"/>
</dbReference>
<keyword evidence="2" id="KW-1185">Reference proteome</keyword>
<proteinExistence type="predicted"/>
<gene>
    <name evidence="1" type="ORF">MGAL_10B003540</name>
</gene>
<sequence length="107" mass="11795">MAVHITSDNKVLVGGDTAINKNRKFYPTDIVTTPRDNAIIADMTTSTLYILNNAGILMTYYQISDINITYPVALAFPPAGQLYIACSRPNDSTTKEVEIYEVTISEC</sequence>
<comment type="caution">
    <text evidence="1">The sequence shown here is derived from an EMBL/GenBank/DDBJ whole genome shotgun (WGS) entry which is preliminary data.</text>
</comment>
<evidence type="ECO:0000313" key="2">
    <source>
        <dbReference type="Proteomes" id="UP000596742"/>
    </source>
</evidence>
<dbReference type="AlphaFoldDB" id="A0A8B6H175"/>
<dbReference type="InterPro" id="IPR011042">
    <property type="entry name" value="6-blade_b-propeller_TolB-like"/>
</dbReference>
<name>A0A8B6H175_MYTGA</name>
<protein>
    <submittedName>
        <fullName evidence="1">Uncharacterized protein</fullName>
    </submittedName>
</protein>
<dbReference type="SUPFAM" id="SSF63829">
    <property type="entry name" value="Calcium-dependent phosphotriesterase"/>
    <property type="match status" value="1"/>
</dbReference>
<evidence type="ECO:0000313" key="1">
    <source>
        <dbReference type="EMBL" id="VDI71979.1"/>
    </source>
</evidence>